<protein>
    <submittedName>
        <fullName evidence="1">Uncharacterized protein</fullName>
    </submittedName>
</protein>
<evidence type="ECO:0000313" key="1">
    <source>
        <dbReference type="EMBL" id="KAJ3744173.1"/>
    </source>
</evidence>
<reference evidence="1 2" key="1">
    <citation type="journal article" date="2023" name="Proc. Natl. Acad. Sci. U.S.A.">
        <title>A global phylogenomic analysis of the shiitake genus Lentinula.</title>
        <authorList>
            <person name="Sierra-Patev S."/>
            <person name="Min B."/>
            <person name="Naranjo-Ortiz M."/>
            <person name="Looney B."/>
            <person name="Konkel Z."/>
            <person name="Slot J.C."/>
            <person name="Sakamoto Y."/>
            <person name="Steenwyk J.L."/>
            <person name="Rokas A."/>
            <person name="Carro J."/>
            <person name="Camarero S."/>
            <person name="Ferreira P."/>
            <person name="Molpeceres G."/>
            <person name="Ruiz-Duenas F.J."/>
            <person name="Serrano A."/>
            <person name="Henrissat B."/>
            <person name="Drula E."/>
            <person name="Hughes K.W."/>
            <person name="Mata J.L."/>
            <person name="Ishikawa N.K."/>
            <person name="Vargas-Isla R."/>
            <person name="Ushijima S."/>
            <person name="Smith C.A."/>
            <person name="Donoghue J."/>
            <person name="Ahrendt S."/>
            <person name="Andreopoulos W."/>
            <person name="He G."/>
            <person name="LaButti K."/>
            <person name="Lipzen A."/>
            <person name="Ng V."/>
            <person name="Riley R."/>
            <person name="Sandor L."/>
            <person name="Barry K."/>
            <person name="Martinez A.T."/>
            <person name="Xiao Y."/>
            <person name="Gibbons J.G."/>
            <person name="Terashima K."/>
            <person name="Grigoriev I.V."/>
            <person name="Hibbett D."/>
        </authorList>
    </citation>
    <scope>NUCLEOTIDE SEQUENCE [LARGE SCALE GENOMIC DNA]</scope>
    <source>
        <strain evidence="1 2">TFB7810</strain>
    </source>
</reference>
<evidence type="ECO:0000313" key="2">
    <source>
        <dbReference type="Proteomes" id="UP001142393"/>
    </source>
</evidence>
<dbReference type="Proteomes" id="UP001142393">
    <property type="component" value="Unassembled WGS sequence"/>
</dbReference>
<keyword evidence="2" id="KW-1185">Reference proteome</keyword>
<accession>A0A9W8NZT8</accession>
<dbReference type="EMBL" id="JANVFU010000007">
    <property type="protein sequence ID" value="KAJ3744173.1"/>
    <property type="molecule type" value="Genomic_DNA"/>
</dbReference>
<gene>
    <name evidence="1" type="ORF">DFH05DRAFT_1158032</name>
</gene>
<sequence length="140" mass="15254">MLYILLTNSFFLFVIELASVPNMYISLPALRPLLISTLFAVFTSALSVEYEVTATYDPNCGSNEVGYLAGSWDGIQLHASGVTSTPHGSCLKFDKALPEGCSVFLHGGSHIRQFNGHIAENTRATDLTFESMLIMCGVNR</sequence>
<proteinExistence type="predicted"/>
<organism evidence="1 2">
    <name type="scientific">Lentinula detonsa</name>
    <dbReference type="NCBI Taxonomy" id="2804962"/>
    <lineage>
        <taxon>Eukaryota</taxon>
        <taxon>Fungi</taxon>
        <taxon>Dikarya</taxon>
        <taxon>Basidiomycota</taxon>
        <taxon>Agaricomycotina</taxon>
        <taxon>Agaricomycetes</taxon>
        <taxon>Agaricomycetidae</taxon>
        <taxon>Agaricales</taxon>
        <taxon>Marasmiineae</taxon>
        <taxon>Omphalotaceae</taxon>
        <taxon>Lentinula</taxon>
    </lineage>
</organism>
<comment type="caution">
    <text evidence="1">The sequence shown here is derived from an EMBL/GenBank/DDBJ whole genome shotgun (WGS) entry which is preliminary data.</text>
</comment>
<dbReference type="AlphaFoldDB" id="A0A9W8NZT8"/>
<name>A0A9W8NZT8_9AGAR</name>